<name>A0A5A5T690_9CHLR</name>
<gene>
    <name evidence="2" type="ORF">KDI_00880</name>
</gene>
<accession>A0A5A5T690</accession>
<keyword evidence="1" id="KW-0472">Membrane</keyword>
<reference evidence="2 3" key="1">
    <citation type="submission" date="2019-01" db="EMBL/GenBank/DDBJ databases">
        <title>Draft genome sequence of Dictyobacter sp. Uno17.</title>
        <authorList>
            <person name="Wang C.M."/>
            <person name="Zheng Y."/>
            <person name="Sakai Y."/>
            <person name="Abe K."/>
            <person name="Yokota A."/>
            <person name="Yabe S."/>
        </authorList>
    </citation>
    <scope>NUCLEOTIDE SEQUENCE [LARGE SCALE GENOMIC DNA]</scope>
    <source>
        <strain evidence="2 3">Uno17</strain>
    </source>
</reference>
<dbReference type="OrthoDB" id="157632at2"/>
<proteinExistence type="predicted"/>
<keyword evidence="1" id="KW-1133">Transmembrane helix</keyword>
<sequence length="170" mass="18974">MASSSVAQEQVFIGPGLSLFKRVVTIIGLIAIVALILWIAVYQHANRNDASVIGSTIAAILFVAGFAYYLRLVAPVSFTITLTPTSLVRTTGRGETIDLKWEDIPRIKEEFFPNGKRISINVYRKVTEPGQKAKAWAVYRDDIKNLDTLAESLQQIIPPTCQWERETVHD</sequence>
<dbReference type="EMBL" id="BIXY01000001">
    <property type="protein sequence ID" value="GCF06524.1"/>
    <property type="molecule type" value="Genomic_DNA"/>
</dbReference>
<feature type="transmembrane region" description="Helical" evidence="1">
    <location>
        <begin position="20"/>
        <end position="40"/>
    </location>
</feature>
<dbReference type="RefSeq" id="WP_149399185.1">
    <property type="nucleotide sequence ID" value="NZ_BIXY01000001.1"/>
</dbReference>
<evidence type="ECO:0000313" key="3">
    <source>
        <dbReference type="Proteomes" id="UP000322530"/>
    </source>
</evidence>
<evidence type="ECO:0000256" key="1">
    <source>
        <dbReference type="SAM" id="Phobius"/>
    </source>
</evidence>
<dbReference type="Proteomes" id="UP000322530">
    <property type="component" value="Unassembled WGS sequence"/>
</dbReference>
<keyword evidence="1" id="KW-0812">Transmembrane</keyword>
<feature type="transmembrane region" description="Helical" evidence="1">
    <location>
        <begin position="52"/>
        <end position="70"/>
    </location>
</feature>
<organism evidence="2 3">
    <name type="scientific">Dictyobacter arantiisoli</name>
    <dbReference type="NCBI Taxonomy" id="2014874"/>
    <lineage>
        <taxon>Bacteria</taxon>
        <taxon>Bacillati</taxon>
        <taxon>Chloroflexota</taxon>
        <taxon>Ktedonobacteria</taxon>
        <taxon>Ktedonobacterales</taxon>
        <taxon>Dictyobacteraceae</taxon>
        <taxon>Dictyobacter</taxon>
    </lineage>
</organism>
<dbReference type="AlphaFoldDB" id="A0A5A5T690"/>
<evidence type="ECO:0000313" key="2">
    <source>
        <dbReference type="EMBL" id="GCF06524.1"/>
    </source>
</evidence>
<protein>
    <submittedName>
        <fullName evidence="2">Uncharacterized protein</fullName>
    </submittedName>
</protein>
<keyword evidence="3" id="KW-1185">Reference proteome</keyword>
<comment type="caution">
    <text evidence="2">The sequence shown here is derived from an EMBL/GenBank/DDBJ whole genome shotgun (WGS) entry which is preliminary data.</text>
</comment>